<dbReference type="PANTHER" id="PTHR46539:SF25">
    <property type="entry name" value="(WILD MALAYSIAN BANANA) HYPOTHETICAL PROTEIN"/>
    <property type="match status" value="1"/>
</dbReference>
<evidence type="ECO:0000313" key="13">
    <source>
        <dbReference type="Proteomes" id="UP001293593"/>
    </source>
</evidence>
<evidence type="ECO:0000259" key="11">
    <source>
        <dbReference type="PROSITE" id="PS50089"/>
    </source>
</evidence>
<keyword evidence="6 10" id="KW-1133">Transmembrane helix</keyword>
<evidence type="ECO:0000313" key="12">
    <source>
        <dbReference type="EMBL" id="KAK4278544.1"/>
    </source>
</evidence>
<keyword evidence="2 10" id="KW-0812">Transmembrane</keyword>
<dbReference type="InterPro" id="IPR001841">
    <property type="entry name" value="Znf_RING"/>
</dbReference>
<dbReference type="InterPro" id="IPR013083">
    <property type="entry name" value="Znf_RING/FYVE/PHD"/>
</dbReference>
<dbReference type="SMART" id="SM00184">
    <property type="entry name" value="RING"/>
    <property type="match status" value="1"/>
</dbReference>
<keyword evidence="4 9" id="KW-0863">Zinc-finger</keyword>
<evidence type="ECO:0000256" key="2">
    <source>
        <dbReference type="ARBA" id="ARBA00022692"/>
    </source>
</evidence>
<dbReference type="GO" id="GO:0016020">
    <property type="term" value="C:membrane"/>
    <property type="evidence" value="ECO:0007669"/>
    <property type="project" value="UniProtKB-SubCell"/>
</dbReference>
<evidence type="ECO:0000256" key="1">
    <source>
        <dbReference type="ARBA" id="ARBA00004370"/>
    </source>
</evidence>
<dbReference type="PANTHER" id="PTHR46539">
    <property type="entry name" value="E3 UBIQUITIN-PROTEIN LIGASE ATL42"/>
    <property type="match status" value="1"/>
</dbReference>
<comment type="caution">
    <text evidence="12">The sequence shown here is derived from an EMBL/GenBank/DDBJ whole genome shotgun (WGS) entry which is preliminary data.</text>
</comment>
<dbReference type="GO" id="GO:0008270">
    <property type="term" value="F:zinc ion binding"/>
    <property type="evidence" value="ECO:0007669"/>
    <property type="project" value="UniProtKB-KW"/>
</dbReference>
<evidence type="ECO:0000256" key="10">
    <source>
        <dbReference type="SAM" id="Phobius"/>
    </source>
</evidence>
<dbReference type="Gene3D" id="3.30.40.10">
    <property type="entry name" value="Zinc/RING finger domain, C3HC4 (zinc finger)"/>
    <property type="match status" value="1"/>
</dbReference>
<dbReference type="EMBL" id="JAWXYG010000003">
    <property type="protein sequence ID" value="KAK4278544.1"/>
    <property type="molecule type" value="Genomic_DNA"/>
</dbReference>
<dbReference type="Proteomes" id="UP001293593">
    <property type="component" value="Unassembled WGS sequence"/>
</dbReference>
<comment type="similarity">
    <text evidence="8">Belongs to the RING-type zinc finger family. ATL subfamily.</text>
</comment>
<proteinExistence type="inferred from homology"/>
<accession>A0AAE1MWK4</accession>
<dbReference type="AlphaFoldDB" id="A0AAE1MWK4"/>
<evidence type="ECO:0000256" key="8">
    <source>
        <dbReference type="ARBA" id="ARBA00024209"/>
    </source>
</evidence>
<dbReference type="PROSITE" id="PS50089">
    <property type="entry name" value="ZF_RING_2"/>
    <property type="match status" value="1"/>
</dbReference>
<keyword evidence="13" id="KW-1185">Reference proteome</keyword>
<protein>
    <recommendedName>
        <fullName evidence="11">RING-type domain-containing protein</fullName>
    </recommendedName>
</protein>
<sequence length="153" mass="17186">MASQDNHSHIFQWHFIEINHSSFHSYSHGIFLLLFFFSIVILIAVLFLLAHLCRRRQGSDASHAAPVATSFHWGKLEMGPMENNKSIMGDTNGECCICLSVLNEGGKVKVLPECEHAYHSVCVEMWLSANPSCPLCRASLHRFMSNAINNNNV</sequence>
<evidence type="ECO:0000256" key="4">
    <source>
        <dbReference type="ARBA" id="ARBA00022771"/>
    </source>
</evidence>
<keyword evidence="5" id="KW-0862">Zinc</keyword>
<name>A0AAE1MWK4_9FABA</name>
<dbReference type="SUPFAM" id="SSF57850">
    <property type="entry name" value="RING/U-box"/>
    <property type="match status" value="1"/>
</dbReference>
<dbReference type="SMART" id="SM01197">
    <property type="entry name" value="FANCL_C"/>
    <property type="match status" value="1"/>
</dbReference>
<evidence type="ECO:0000256" key="7">
    <source>
        <dbReference type="ARBA" id="ARBA00023136"/>
    </source>
</evidence>
<evidence type="ECO:0000256" key="3">
    <source>
        <dbReference type="ARBA" id="ARBA00022723"/>
    </source>
</evidence>
<comment type="subcellular location">
    <subcellularLocation>
        <location evidence="1">Membrane</location>
    </subcellularLocation>
</comment>
<keyword evidence="7 10" id="KW-0472">Membrane</keyword>
<reference evidence="12" key="1">
    <citation type="submission" date="2023-10" db="EMBL/GenBank/DDBJ databases">
        <title>Chromosome-level genome of the transformable northern wattle, Acacia crassicarpa.</title>
        <authorList>
            <person name="Massaro I."/>
            <person name="Sinha N.R."/>
            <person name="Poethig S."/>
            <person name="Leichty A.R."/>
        </authorList>
    </citation>
    <scope>NUCLEOTIDE SEQUENCE</scope>
    <source>
        <strain evidence="12">Acra3RX</strain>
        <tissue evidence="12">Leaf</tissue>
    </source>
</reference>
<organism evidence="12 13">
    <name type="scientific">Acacia crassicarpa</name>
    <name type="common">northern wattle</name>
    <dbReference type="NCBI Taxonomy" id="499986"/>
    <lineage>
        <taxon>Eukaryota</taxon>
        <taxon>Viridiplantae</taxon>
        <taxon>Streptophyta</taxon>
        <taxon>Embryophyta</taxon>
        <taxon>Tracheophyta</taxon>
        <taxon>Spermatophyta</taxon>
        <taxon>Magnoliopsida</taxon>
        <taxon>eudicotyledons</taxon>
        <taxon>Gunneridae</taxon>
        <taxon>Pentapetalae</taxon>
        <taxon>rosids</taxon>
        <taxon>fabids</taxon>
        <taxon>Fabales</taxon>
        <taxon>Fabaceae</taxon>
        <taxon>Caesalpinioideae</taxon>
        <taxon>mimosoid clade</taxon>
        <taxon>Acacieae</taxon>
        <taxon>Acacia</taxon>
    </lineage>
</organism>
<evidence type="ECO:0000256" key="6">
    <source>
        <dbReference type="ARBA" id="ARBA00022989"/>
    </source>
</evidence>
<feature type="transmembrane region" description="Helical" evidence="10">
    <location>
        <begin position="30"/>
        <end position="50"/>
    </location>
</feature>
<gene>
    <name evidence="12" type="ORF">QN277_016379</name>
</gene>
<keyword evidence="3" id="KW-0479">Metal-binding</keyword>
<evidence type="ECO:0000256" key="9">
    <source>
        <dbReference type="PROSITE-ProRule" id="PRU00175"/>
    </source>
</evidence>
<dbReference type="Pfam" id="PF13639">
    <property type="entry name" value="zf-RING_2"/>
    <property type="match status" value="1"/>
</dbReference>
<evidence type="ECO:0000256" key="5">
    <source>
        <dbReference type="ARBA" id="ARBA00022833"/>
    </source>
</evidence>
<feature type="domain" description="RING-type" evidence="11">
    <location>
        <begin position="95"/>
        <end position="137"/>
    </location>
</feature>